<dbReference type="EMBL" id="PXOH01000052">
    <property type="protein sequence ID" value="PSF30600.1"/>
    <property type="molecule type" value="Genomic_DNA"/>
</dbReference>
<dbReference type="SUPFAM" id="SSF46689">
    <property type="entry name" value="Homeodomain-like"/>
    <property type="match status" value="1"/>
</dbReference>
<comment type="caution">
    <text evidence="1">The sequence shown here is derived from an EMBL/GenBank/DDBJ whole genome shotgun (WGS) entry which is preliminary data.</text>
</comment>
<dbReference type="AlphaFoldDB" id="A0A2T1LRE7"/>
<dbReference type="Pfam" id="PF13384">
    <property type="entry name" value="HTH_23"/>
    <property type="match status" value="1"/>
</dbReference>
<evidence type="ECO:0000313" key="2">
    <source>
        <dbReference type="Proteomes" id="UP000239001"/>
    </source>
</evidence>
<gene>
    <name evidence="1" type="ORF">C7H19_23560</name>
</gene>
<dbReference type="OrthoDB" id="9103207at2"/>
<accession>A0A2T1LRE7</accession>
<dbReference type="RefSeq" id="WP_106459353.1">
    <property type="nucleotide sequence ID" value="NZ_PXOH01000052.1"/>
</dbReference>
<dbReference type="Proteomes" id="UP000239001">
    <property type="component" value="Unassembled WGS sequence"/>
</dbReference>
<name>A0A2T1LRE7_9CHRO</name>
<reference evidence="1 2" key="2">
    <citation type="submission" date="2018-03" db="EMBL/GenBank/DDBJ databases">
        <authorList>
            <person name="Keele B.F."/>
        </authorList>
    </citation>
    <scope>NUCLEOTIDE SEQUENCE [LARGE SCALE GENOMIC DNA]</scope>
    <source>
        <strain evidence="1 2">CCALA 016</strain>
    </source>
</reference>
<keyword evidence="2" id="KW-1185">Reference proteome</keyword>
<proteinExistence type="predicted"/>
<dbReference type="InterPro" id="IPR009057">
    <property type="entry name" value="Homeodomain-like_sf"/>
</dbReference>
<evidence type="ECO:0000313" key="1">
    <source>
        <dbReference type="EMBL" id="PSF30600.1"/>
    </source>
</evidence>
<evidence type="ECO:0008006" key="3">
    <source>
        <dbReference type="Google" id="ProtNLM"/>
    </source>
</evidence>
<reference evidence="1 2" key="1">
    <citation type="submission" date="2018-03" db="EMBL/GenBank/DDBJ databases">
        <title>The ancient ancestry and fast evolution of plastids.</title>
        <authorList>
            <person name="Moore K.R."/>
            <person name="Magnabosco C."/>
            <person name="Momper L."/>
            <person name="Gold D.A."/>
            <person name="Bosak T."/>
            <person name="Fournier G.P."/>
        </authorList>
    </citation>
    <scope>NUCLEOTIDE SEQUENCE [LARGE SCALE GENOMIC DNA]</scope>
    <source>
        <strain evidence="1 2">CCALA 016</strain>
    </source>
</reference>
<sequence length="156" mass="18563">MSKPLRGDYKVSDIEKIYKECKDSKIKERLLAIKMIYSGEKITDVAEHLSYSHKTVYKWVDLWNELGIDGLKPQQRGKPRKPYLSEEEWQKIIQEIKDKGYNLQKLQEYVLETRGVNYTYKGIWTMVRRKLKVPYGKPYIINSKQSETAEKELKKN</sequence>
<protein>
    <recommendedName>
        <fullName evidence="3">Transposase</fullName>
    </recommendedName>
</protein>
<organism evidence="1 2">
    <name type="scientific">Aphanothece hegewaldii CCALA 016</name>
    <dbReference type="NCBI Taxonomy" id="2107694"/>
    <lineage>
        <taxon>Bacteria</taxon>
        <taxon>Bacillati</taxon>
        <taxon>Cyanobacteriota</taxon>
        <taxon>Cyanophyceae</taxon>
        <taxon>Oscillatoriophycideae</taxon>
        <taxon>Chroococcales</taxon>
        <taxon>Aphanothecaceae</taxon>
        <taxon>Aphanothece</taxon>
    </lineage>
</organism>